<evidence type="ECO:0000313" key="13">
    <source>
        <dbReference type="EMBL" id="EBO2047973.1"/>
    </source>
</evidence>
<evidence type="ECO:0000313" key="72">
    <source>
        <dbReference type="EMBL" id="EDH4304846.1"/>
    </source>
</evidence>
<evidence type="ECO:0000313" key="8">
    <source>
        <dbReference type="EMBL" id="EBN3583638.1"/>
    </source>
</evidence>
<evidence type="ECO:0000313" key="24">
    <source>
        <dbReference type="EMBL" id="EBZ5221025.1"/>
    </source>
</evidence>
<evidence type="ECO:0000256" key="1">
    <source>
        <dbReference type="SAM" id="Coils"/>
    </source>
</evidence>
<dbReference type="EMBL" id="AAMLTI010000001">
    <property type="protein sequence ID" value="EDI6911739.1"/>
    <property type="molecule type" value="Genomic_DNA"/>
</dbReference>
<dbReference type="EMBL" id="AAKPHH010000123">
    <property type="protein sequence ID" value="ECU2381500.1"/>
    <property type="molecule type" value="Genomic_DNA"/>
</dbReference>
<evidence type="ECO:0000313" key="57">
    <source>
        <dbReference type="EMBL" id="ECV3651336.1"/>
    </source>
</evidence>
<dbReference type="Proteomes" id="UP000839903">
    <property type="component" value="Unassembled WGS sequence"/>
</dbReference>
<evidence type="ECO:0000313" key="69">
    <source>
        <dbReference type="EMBL" id="EDG1032571.1"/>
    </source>
</evidence>
<evidence type="ECO:0000313" key="80">
    <source>
        <dbReference type="Proteomes" id="UP000322839"/>
    </source>
</evidence>
<evidence type="ECO:0000313" key="79">
    <source>
        <dbReference type="EMBL" id="KAA8319849.1"/>
    </source>
</evidence>
<organism evidence="2">
    <name type="scientific">Salmonella enterica subsp. enterica serovar Kentucky</name>
    <dbReference type="NCBI Taxonomy" id="192955"/>
    <lineage>
        <taxon>Bacteria</taxon>
        <taxon>Pseudomonadati</taxon>
        <taxon>Pseudomonadota</taxon>
        <taxon>Gammaproteobacteria</taxon>
        <taxon>Enterobacterales</taxon>
        <taxon>Enterobacteriaceae</taxon>
        <taxon>Salmonella</taxon>
    </lineage>
</organism>
<accession>A0A3V9S9Q9</accession>
<evidence type="ECO:0000313" key="37">
    <source>
        <dbReference type="EMBL" id="ECS4926659.1"/>
    </source>
</evidence>
<dbReference type="EMBL" id="AAKOFV010000003">
    <property type="protein sequence ID" value="ECT8989664.1"/>
    <property type="molecule type" value="Genomic_DNA"/>
</dbReference>
<dbReference type="EMBL" id="AAKQYR010000056">
    <property type="protein sequence ID" value="ECU7624559.1"/>
    <property type="molecule type" value="Genomic_DNA"/>
</dbReference>
<evidence type="ECO:0000313" key="64">
    <source>
        <dbReference type="EMBL" id="EDA6266205.1"/>
    </source>
</evidence>
<evidence type="ECO:0000313" key="42">
    <source>
        <dbReference type="EMBL" id="ECT1901006.1"/>
    </source>
</evidence>
<dbReference type="EMBL" id="AAHJMM010000005">
    <property type="protein sequence ID" value="EBW8724012.1"/>
    <property type="molecule type" value="Genomic_DNA"/>
</dbReference>
<evidence type="ECO:0000313" key="28">
    <source>
        <dbReference type="EMBL" id="ECA8558292.1"/>
    </source>
</evidence>
<evidence type="ECO:0000313" key="4">
    <source>
        <dbReference type="EMBL" id="EBM8419986.1"/>
    </source>
</evidence>
<dbReference type="EMBL" id="AAGDVA010000002">
    <property type="protein sequence ID" value="EBM8189178.1"/>
    <property type="molecule type" value="Genomic_DNA"/>
</dbReference>
<dbReference type="EMBL" id="AAHGZJ010000038">
    <property type="protein sequence ID" value="EBV9906477.1"/>
    <property type="molecule type" value="Genomic_DNA"/>
</dbReference>
<dbReference type="Proteomes" id="UP000839723">
    <property type="component" value="Unassembled WGS sequence"/>
</dbReference>
<dbReference type="EMBL" id="AAGHQA010000087">
    <property type="protein sequence ID" value="EBO1634583.1"/>
    <property type="molecule type" value="Genomic_DNA"/>
</dbReference>
<dbReference type="EMBL" id="AAGIAU010000006">
    <property type="protein sequence ID" value="EBO2911732.1"/>
    <property type="molecule type" value="Genomic_DNA"/>
</dbReference>
<evidence type="ECO:0000313" key="27">
    <source>
        <dbReference type="EMBL" id="ECA4915117.1"/>
    </source>
</evidence>
<dbReference type="EMBL" id="AAKJFM010000004">
    <property type="protein sequence ID" value="ECS3249957.1"/>
    <property type="molecule type" value="Genomic_DNA"/>
</dbReference>
<dbReference type="EMBL" id="AAMLHW010000002">
    <property type="protein sequence ID" value="EDI5303222.1"/>
    <property type="molecule type" value="Genomic_DNA"/>
</dbReference>
<evidence type="ECO:0000313" key="38">
    <source>
        <dbReference type="EMBL" id="ECS9490133.1"/>
    </source>
</evidence>
<evidence type="ECO:0000313" key="32">
    <source>
        <dbReference type="EMBL" id="ECB5818083.1"/>
    </source>
</evidence>
<evidence type="ECO:0000313" key="18">
    <source>
        <dbReference type="EMBL" id="EBV9906477.1"/>
    </source>
</evidence>
<dbReference type="EMBL" id="AAKLNX010000003">
    <property type="protein sequence ID" value="ECT0508136.1"/>
    <property type="molecule type" value="Genomic_DNA"/>
</dbReference>
<dbReference type="EMBL" id="AAHULV010000011">
    <property type="protein sequence ID" value="ECA4915117.1"/>
    <property type="molecule type" value="Genomic_DNA"/>
</dbReference>
<evidence type="ECO:0000313" key="51">
    <source>
        <dbReference type="EMBL" id="ECU7501526.1"/>
    </source>
</evidence>
<reference evidence="79" key="5">
    <citation type="submission" date="2019-03" db="EMBL/GenBank/DDBJ databases">
        <authorList>
            <person name="Levent G."/>
            <person name="Schlochtermeier A."/>
            <person name="Ives S.E."/>
            <person name="Norman K.N."/>
            <person name="Lawhon S.D."/>
            <person name="Loneragan G.H."/>
            <person name="Anderson R.C."/>
            <person name="Scott H.M."/>
        </authorList>
    </citation>
    <scope>NUCLEOTIDE SEQUENCE</scope>
    <source>
        <strain evidence="79">ME2L-19-11</strain>
    </source>
</reference>
<dbReference type="Proteomes" id="UP000839916">
    <property type="component" value="Unassembled WGS sequence"/>
</dbReference>
<dbReference type="EMBL" id="AAKYEZ010000003">
    <property type="protein sequence ID" value="ECW9635110.1"/>
    <property type="molecule type" value="Genomic_DNA"/>
</dbReference>
<dbReference type="EMBL" id="AAKRWR010000089">
    <property type="protein sequence ID" value="ECV4440705.1"/>
    <property type="molecule type" value="Genomic_DNA"/>
</dbReference>
<comment type="caution">
    <text evidence="2">The sequence shown here is derived from an EMBL/GenBank/DDBJ whole genome shotgun (WGS) entry which is preliminary data.</text>
</comment>
<reference evidence="2" key="6">
    <citation type="submission" date="2019-06" db="EMBL/GenBank/DDBJ databases">
        <authorList>
            <consortium name="GenomeTrakr network: Whole genome sequencing for foodborne pathogen traceback"/>
        </authorList>
    </citation>
    <scope>NUCLEOTIDE SEQUENCE</scope>
    <source>
        <strain evidence="62">15MN00359</strain>
        <strain evidence="39">CFSAN030068</strain>
        <strain evidence="7">CVM-N15245</strain>
        <strain evidence="18">CVM-N26458</strain>
        <strain evidence="20">CVM-N27249</strain>
        <strain evidence="6">FL-NRM019</strain>
        <strain evidence="10">FSIS11807908</strain>
        <strain evidence="58">FSIS11809753</strain>
        <strain evidence="61">FSIS11809920</strain>
        <strain evidence="47">FSIS11810082</strain>
        <strain evidence="48">FSIS11811171</strain>
        <strain evidence="40">FSIS11811492</strain>
        <strain evidence="41">FSIS11811977</strain>
        <strain evidence="42">FSIS11812281</strain>
        <strain evidence="22">FSIS11813729</strain>
        <strain evidence="60">FSIS11813790</strain>
        <strain evidence="9">FSIS11814114</strain>
        <strain evidence="17">FSIS11814883</strain>
        <strain evidence="25">FSIS11816006</strain>
        <strain evidence="26">FSIS11816516</strain>
        <strain evidence="30">FSIS11917264</strain>
        <strain evidence="3">FSIS11918347</strain>
        <strain evidence="12">FSIS11918574</strain>
        <strain evidence="13">FSIS11918976</strain>
        <strain evidence="70">FSIS1700275</strain>
        <strain evidence="71">FSIS1700278</strain>
        <strain evidence="72">FSIS1700727</strain>
        <strain evidence="73">FSIS1700879</strain>
        <strain evidence="74">FSIS1701380</strain>
        <strain evidence="76">FSIS1701544</strain>
        <strain evidence="45">FSIS1701847</strain>
        <strain evidence="75">FSIS1702151</strain>
        <strain evidence="77">FSIS1702153</strain>
        <strain evidence="78">FSIS1702286</strain>
        <strain evidence="53">FSIS1703277</strain>
        <strain evidence="68">FSIS1709877</strain>
        <strain evidence="59">FSIS21821682</strain>
        <strain evidence="38">FSIS21821754</strain>
        <strain evidence="11">FSIS21823107</strain>
        <strain evidence="31">FSIS21923418</strain>
        <strain evidence="2">FSIS21923521</strain>
        <strain evidence="32">FSIS21923565</strain>
        <strain evidence="14">FSIS21924037</strain>
        <strain evidence="5">FSIS21924041</strain>
        <strain evidence="15">FSIS21924205</strain>
        <strain evidence="57">FSIS31800522</strain>
        <strain evidence="49">FSIS31800719</strain>
        <strain evidence="56">FSIS31800927</strain>
        <strain evidence="54">FSIS31800955</strain>
        <strain evidence="23">FSIS31801138</strain>
        <strain evidence="28">FSIS31901439</strain>
        <strain evidence="29">FSIS31901449</strain>
        <strain evidence="4">FSIS31901700</strain>
        <strain evidence="21 81">IA-2010122881</strain>
        <strain evidence="8">NY-N19883</strain>
        <strain evidence="16">WAPHL_SAL-A00479</strain>
    </source>
</reference>
<dbReference type="EMBL" id="AAHQUD010000006">
    <property type="protein sequence ID" value="EBZ3304248.1"/>
    <property type="molecule type" value="Genomic_DNA"/>
</dbReference>
<dbReference type="EMBL" id="AAHULA010000001">
    <property type="protein sequence ID" value="ECA4439875.1"/>
    <property type="molecule type" value="Genomic_DNA"/>
</dbReference>
<evidence type="ECO:0000313" key="43">
    <source>
        <dbReference type="EMBL" id="ECT6382015.1"/>
    </source>
</evidence>
<dbReference type="EMBL" id="AAGHPP010000006">
    <property type="protein sequence ID" value="EBO1572211.1"/>
    <property type="molecule type" value="Genomic_DNA"/>
</dbReference>
<dbReference type="EMBL" id="AAHVRN010000095">
    <property type="protein sequence ID" value="ECA8558292.1"/>
    <property type="molecule type" value="Genomic_DNA"/>
</dbReference>
<evidence type="ECO:0000313" key="49">
    <source>
        <dbReference type="EMBL" id="ECU2525005.1"/>
    </source>
</evidence>
<dbReference type="Proteomes" id="UP000365067">
    <property type="component" value="Unassembled WGS sequence"/>
</dbReference>
<evidence type="ECO:0000313" key="11">
    <source>
        <dbReference type="EMBL" id="EBO1634583.1"/>
    </source>
</evidence>
<dbReference type="Proteomes" id="UP000322839">
    <property type="component" value="Unassembled WGS sequence"/>
</dbReference>
<dbReference type="EMBL" id="AAKLXH010000075">
    <property type="protein sequence ID" value="ECT1657127.1"/>
    <property type="molecule type" value="Genomic_DNA"/>
</dbReference>
<evidence type="ECO:0000313" key="70">
    <source>
        <dbReference type="EMBL" id="EDG6697583.1"/>
    </source>
</evidence>
<evidence type="ECO:0000313" key="44">
    <source>
        <dbReference type="EMBL" id="ECT7071247.1"/>
    </source>
</evidence>
<dbReference type="EMBL" id="AAMARF010000008">
    <property type="protein sequence ID" value="EDF3872856.1"/>
    <property type="molecule type" value="Genomic_DNA"/>
</dbReference>
<dbReference type="Proteomes" id="UP000839705">
    <property type="component" value="Unassembled WGS sequence"/>
</dbReference>
<evidence type="ECO:0000313" key="73">
    <source>
        <dbReference type="EMBL" id="EDH5125844.1"/>
    </source>
</evidence>
<dbReference type="EMBL" id="AAGHZM010000089">
    <property type="protein sequence ID" value="EBO2758542.1"/>
    <property type="molecule type" value="Genomic_DNA"/>
</dbReference>
<evidence type="ECO:0000313" key="3">
    <source>
        <dbReference type="EMBL" id="EBM8189178.1"/>
    </source>
</evidence>
<evidence type="ECO:0000313" key="34">
    <source>
        <dbReference type="EMBL" id="ECS2128126.1"/>
    </source>
</evidence>
<dbReference type="EMBL" id="AAGEHN010000007">
    <property type="protein sequence ID" value="EBM9687357.1"/>
    <property type="molecule type" value="Genomic_DNA"/>
</dbReference>
<evidence type="ECO:0000313" key="31">
    <source>
        <dbReference type="EMBL" id="ECB3641342.1"/>
    </source>
</evidence>
<dbReference type="EMBL" id="AAKSWN010000113">
    <property type="protein sequence ID" value="ECV0374606.1"/>
    <property type="molecule type" value="Genomic_DNA"/>
</dbReference>
<evidence type="ECO:0000313" key="35">
    <source>
        <dbReference type="EMBL" id="ECS2991203.1"/>
    </source>
</evidence>
<dbReference type="EMBL" id="AAKPJA010000005">
    <property type="protein sequence ID" value="ECU2525005.1"/>
    <property type="molecule type" value="Genomic_DNA"/>
</dbReference>
<dbReference type="EMBL" id="AAKSAY010000011">
    <property type="protein sequence ID" value="ECV3651336.1"/>
    <property type="molecule type" value="Genomic_DNA"/>
</dbReference>
<evidence type="ECO:0000313" key="61">
    <source>
        <dbReference type="EMBL" id="ECV5587390.1"/>
    </source>
</evidence>
<evidence type="ECO:0000313" key="16">
    <source>
        <dbReference type="EMBL" id="EBO2911732.1"/>
    </source>
</evidence>
<evidence type="ECO:0000313" key="17">
    <source>
        <dbReference type="EMBL" id="EBO8342301.1"/>
    </source>
</evidence>
<dbReference type="EMBL" id="AAHYAO010000087">
    <property type="protein sequence ID" value="ECB5818083.1"/>
    <property type="molecule type" value="Genomic_DNA"/>
</dbReference>
<evidence type="ECO:0000313" key="39">
    <source>
        <dbReference type="EMBL" id="ECT0508136.1"/>
    </source>
</evidence>
<dbReference type="EMBL" id="AAHSYX010000005">
    <property type="protein sequence ID" value="ECA0087338.1"/>
    <property type="molecule type" value="Genomic_DNA"/>
</dbReference>
<evidence type="ECO:0000313" key="7">
    <source>
        <dbReference type="EMBL" id="EBN0509927.1"/>
    </source>
</evidence>
<feature type="coiled-coil region" evidence="1">
    <location>
        <begin position="138"/>
        <end position="165"/>
    </location>
</feature>
<dbReference type="EMBL" id="AAMEYE010000007">
    <property type="protein sequence ID" value="EDG6697583.1"/>
    <property type="molecule type" value="Genomic_DNA"/>
</dbReference>
<dbReference type="Proteomes" id="UP000839714">
    <property type="component" value="Unassembled WGS sequence"/>
</dbReference>
<evidence type="ECO:0000313" key="71">
    <source>
        <dbReference type="EMBL" id="EDG7390723.1"/>
    </source>
</evidence>
<dbReference type="EMBL" id="AAMHPQ010000002">
    <property type="protein sequence ID" value="EDH4304846.1"/>
    <property type="molecule type" value="Genomic_DNA"/>
</dbReference>
<dbReference type="EMBL" id="AAGDWY010000004">
    <property type="protein sequence ID" value="EBM8419986.1"/>
    <property type="molecule type" value="Genomic_DNA"/>
</dbReference>
<dbReference type="EMBL" id="AAKIWH010000001">
    <property type="protein sequence ID" value="ECS2128126.1"/>
    <property type="molecule type" value="Genomic_DNA"/>
</dbReference>
<evidence type="ECO:0000313" key="14">
    <source>
        <dbReference type="EMBL" id="EBO2491906.1"/>
    </source>
</evidence>
<reference evidence="34" key="1">
    <citation type="submission" date="2018-07" db="EMBL/GenBank/DDBJ databases">
        <authorList>
            <consortium name="NARMS: The National Antimicrobial Resistance Monitoring System"/>
        </authorList>
    </citation>
    <scope>NUCLEOTIDE SEQUENCE [LARGE SCALE GENOMIC DNA]</scope>
    <source>
        <strain evidence="50">CVM N17S1400</strain>
        <strain evidence="37">CVM N32749</strain>
        <strain evidence="51">CVM N32765</strain>
        <strain evidence="52">CVM N32771</strain>
        <strain evidence="44">CVM N41920</strain>
        <strain evidence="34">CVM N54726</strain>
        <strain evidence="65">CVM N56557</strain>
        <strain evidence="36">CVM N57292F</strain>
        <strain evidence="43">CVM N57958F</strain>
        <strain evidence="35">CVM N58008</strain>
        <strain evidence="66">CVM N58670</strain>
        <strain evidence="67">CVM N62967</strain>
        <strain evidence="46">FSIS11808073</strain>
        <strain evidence="55">FSIS11813416</strain>
        <strain evidence="27">FSIS11816699</strain>
        <strain evidence="33">FSIS11918308</strain>
        <strain evidence="64">FSIS1505221</strain>
        <strain evidence="69">FSIS1710719</strain>
    </source>
</reference>
<dbReference type="EMBL" id="AAKLTE010000092">
    <property type="protein sequence ID" value="ECT1152294.1"/>
    <property type="molecule type" value="Genomic_DNA"/>
</dbReference>
<evidence type="ECO:0000313" key="26">
    <source>
        <dbReference type="EMBL" id="ECA4439875.1"/>
    </source>
</evidence>
<evidence type="ECO:0000313" key="58">
    <source>
        <dbReference type="EMBL" id="ECV4440705.1"/>
    </source>
</evidence>
<dbReference type="EMBL" id="AAKJTW010000072">
    <property type="protein sequence ID" value="ECS4926659.1"/>
    <property type="molecule type" value="Genomic_DNA"/>
</dbReference>
<evidence type="ECO:0000313" key="47">
    <source>
        <dbReference type="EMBL" id="ECU1025563.1"/>
    </source>
</evidence>
<dbReference type="EMBL" id="AAHVUF010000079">
    <property type="protein sequence ID" value="ECA8833818.1"/>
    <property type="molecule type" value="Genomic_DNA"/>
</dbReference>
<dbReference type="EMBL" id="AALOUC010000048">
    <property type="protein sequence ID" value="EDB8290512.1"/>
    <property type="molecule type" value="Genomic_DNA"/>
</dbReference>
<evidence type="ECO:0000313" key="12">
    <source>
        <dbReference type="EMBL" id="EBO1897914.1"/>
    </source>
</evidence>
<evidence type="ECO:0000313" key="46">
    <source>
        <dbReference type="EMBL" id="ECU0318581.1"/>
    </source>
</evidence>
<dbReference type="EMBL" id="SQSB01000003">
    <property type="protein sequence ID" value="KAA8319849.1"/>
    <property type="molecule type" value="Genomic_DNA"/>
</dbReference>
<dbReference type="EMBL" id="AALOWW010000001">
    <property type="protein sequence ID" value="EDB8559179.1"/>
    <property type="molecule type" value="Genomic_DNA"/>
</dbReference>
<evidence type="ECO:0000313" key="40">
    <source>
        <dbReference type="EMBL" id="ECT1152294.1"/>
    </source>
</evidence>
<evidence type="ECO:0000313" key="59">
    <source>
        <dbReference type="EMBL" id="ECV4832211.1"/>
    </source>
</evidence>
<evidence type="ECO:0000313" key="68">
    <source>
        <dbReference type="EMBL" id="EDF3872856.1"/>
    </source>
</evidence>
<dbReference type="EMBL" id="AAGHSH010000086">
    <property type="protein sequence ID" value="EBO1897914.1"/>
    <property type="molecule type" value="Genomic_DNA"/>
</dbReference>
<dbReference type="EMBL" id="AAKPQU010000078">
    <property type="protein sequence ID" value="ECU3471659.1"/>
    <property type="molecule type" value="Genomic_DNA"/>
</dbReference>
<evidence type="ECO:0000313" key="6">
    <source>
        <dbReference type="EMBL" id="EBM9687357.1"/>
    </source>
</evidence>
<evidence type="ECO:0000313" key="66">
    <source>
        <dbReference type="EMBL" id="EDB8559179.1"/>
    </source>
</evidence>
<evidence type="ECO:0000313" key="81">
    <source>
        <dbReference type="Proteomes" id="UP000365067"/>
    </source>
</evidence>
<reference evidence="63" key="2">
    <citation type="submission" date="2018-07" db="EMBL/GenBank/DDBJ databases">
        <authorList>
            <consortium name="PulseNet: The National Subtyping Network for Foodborne Disease Surveillance"/>
            <person name="Tarr C.L."/>
            <person name="Trees E."/>
            <person name="Katz L.S."/>
            <person name="Carleton-Romer H.A."/>
            <person name="Stroika S."/>
            <person name="Kucerova Z."/>
            <person name="Roache K.F."/>
            <person name="Sabol A.L."/>
            <person name="Besser J."/>
            <person name="Gerner-Smidt P."/>
        </authorList>
    </citation>
    <scope>NUCLEOTIDE SEQUENCE</scope>
    <source>
        <strain evidence="63">PNUSAS000719</strain>
    </source>
</reference>
<dbReference type="EMBL" id="AAGDUG010000186">
    <property type="protein sequence ID" value="EBM8105108.1"/>
    <property type="molecule type" value="Genomic_DNA"/>
</dbReference>
<evidence type="ECO:0000313" key="21">
    <source>
        <dbReference type="EMBL" id="EBW8724012.1"/>
    </source>
</evidence>
<evidence type="ECO:0000313" key="55">
    <source>
        <dbReference type="EMBL" id="ECV0374606.1"/>
    </source>
</evidence>
<dbReference type="EMBL" id="AAMHWT010000001">
    <property type="protein sequence ID" value="EDH5125844.1"/>
    <property type="molecule type" value="Genomic_DNA"/>
</dbReference>
<dbReference type="EMBL" id="AAKOWS010000070">
    <property type="protein sequence ID" value="ECU1025563.1"/>
    <property type="molecule type" value="Genomic_DNA"/>
</dbReference>
<evidence type="ECO:0000313" key="20">
    <source>
        <dbReference type="EMBL" id="EBW5967071.1"/>
    </source>
</evidence>
<evidence type="ECO:0000313" key="29">
    <source>
        <dbReference type="EMBL" id="ECA8833818.1"/>
    </source>
</evidence>
<evidence type="ECO:0000313" key="50">
    <source>
        <dbReference type="EMBL" id="ECU3471659.1"/>
    </source>
</evidence>
<dbReference type="EMBL" id="AAKWYY010000005">
    <property type="protein sequence ID" value="ECW6043411.1"/>
    <property type="molecule type" value="Genomic_DNA"/>
</dbReference>
<evidence type="ECO:0000313" key="10">
    <source>
        <dbReference type="EMBL" id="EBO1572211.1"/>
    </source>
</evidence>
<dbReference type="EMBL" id="AAGFNW010000009">
    <property type="protein sequence ID" value="EBN3583638.1"/>
    <property type="molecule type" value="Genomic_DNA"/>
</dbReference>
<evidence type="ECO:0000313" key="15">
    <source>
        <dbReference type="EMBL" id="EBO2758542.1"/>
    </source>
</evidence>
<reference evidence="24" key="3">
    <citation type="submission" date="2018-10" db="EMBL/GenBank/DDBJ databases">
        <authorList>
            <person name="Ashton P.M."/>
            <person name="Dallman T."/>
            <person name="Nair S."/>
            <person name="De Pinna E."/>
            <person name="Peters T."/>
            <person name="Grant K."/>
        </authorList>
    </citation>
    <scope>NUCLEOTIDE SEQUENCE</scope>
    <source>
        <strain evidence="19">492553</strain>
        <strain evidence="24">624486</strain>
    </source>
</reference>
<evidence type="ECO:0000313" key="76">
    <source>
        <dbReference type="EMBL" id="EDI4075326.1"/>
    </source>
</evidence>
<dbReference type="RefSeq" id="WP_001125368.1">
    <property type="nucleotide sequence ID" value="NZ_CALPAP010000001.1"/>
</dbReference>
<evidence type="ECO:0000313" key="56">
    <source>
        <dbReference type="EMBL" id="ECV0624221.1"/>
    </source>
</evidence>
<evidence type="ECO:0000313" key="78">
    <source>
        <dbReference type="EMBL" id="EDI6911739.1"/>
    </source>
</evidence>
<evidence type="ECO:0000313" key="74">
    <source>
        <dbReference type="EMBL" id="EDI2825919.1"/>
    </source>
</evidence>
<dbReference type="EMBL" id="AAHPMI010000179">
    <property type="protein sequence ID" value="EBY9111492.1"/>
    <property type="molecule type" value="Genomic_DNA"/>
</dbReference>
<evidence type="ECO:0000313" key="45">
    <source>
        <dbReference type="EMBL" id="ECT8989664.1"/>
    </source>
</evidence>
<dbReference type="EMBL" id="AAGHXH010000003">
    <property type="protein sequence ID" value="EBO2491906.1"/>
    <property type="molecule type" value="Genomic_DNA"/>
</dbReference>
<evidence type="ECO:0000313" key="41">
    <source>
        <dbReference type="EMBL" id="ECT1657127.1"/>
    </source>
</evidence>
<evidence type="ECO:0000313" key="19">
    <source>
        <dbReference type="EMBL" id="EBW5074394.1"/>
    </source>
</evidence>
<evidence type="ECO:0000313" key="52">
    <source>
        <dbReference type="EMBL" id="ECU7624559.1"/>
    </source>
</evidence>
<dbReference type="EMBL" id="AAKSVH010000087">
    <property type="protein sequence ID" value="ECV0624221.1"/>
    <property type="molecule type" value="Genomic_DNA"/>
</dbReference>
<proteinExistence type="predicted"/>
<evidence type="ECO:0000313" key="63">
    <source>
        <dbReference type="EMBL" id="ECW9635110.1"/>
    </source>
</evidence>
<dbReference type="EMBL" id="AAMCZO010000068">
    <property type="protein sequence ID" value="EDG1032571.1"/>
    <property type="molecule type" value="Genomic_DNA"/>
</dbReference>
<evidence type="ECO:0008006" key="82">
    <source>
        <dbReference type="Google" id="ProtNLM"/>
    </source>
</evidence>
<evidence type="ECO:0000313" key="48">
    <source>
        <dbReference type="EMBL" id="ECU2381500.1"/>
    </source>
</evidence>
<dbReference type="EMBL" id="AAGEON010000004">
    <property type="protein sequence ID" value="EBN0509927.1"/>
    <property type="molecule type" value="Genomic_DNA"/>
</dbReference>
<dbReference type="EMBL" id="AAKNKF010000003">
    <property type="protein sequence ID" value="ECT6382015.1"/>
    <property type="molecule type" value="Genomic_DNA"/>
</dbReference>
<evidence type="ECO:0000313" key="65">
    <source>
        <dbReference type="EMBL" id="EDB8290512.1"/>
    </source>
</evidence>
<evidence type="ECO:0000313" key="75">
    <source>
        <dbReference type="EMBL" id="EDI3729273.1"/>
    </source>
</evidence>
<dbReference type="EMBL" id="AAGHTB010000002">
    <property type="protein sequence ID" value="EBO2047973.1"/>
    <property type="molecule type" value="Genomic_DNA"/>
</dbReference>
<dbReference type="EMBL" id="AAHVVF010000003">
    <property type="protein sequence ID" value="ECA8955890.1"/>
    <property type="molecule type" value="Genomic_DNA"/>
</dbReference>
<sequence>MPKLTFEYPAIKIKQNEMCSDVVLFGASAYEIHQWAGVPQKKSFEDIETVGFQRVDNRARLNELKKFYLNQKNVVQNTLICAIRDIAGCKVSFKGKDSSDCAGTLKIEFPSFYDMPIIDLFGILRQSLESRLNGKVKISISEEDKQELKKQLSILNEAKIDDQEDKHPLDDLESENVEEIKESEQDSLIFDESHIADFIKEIALRHEILKENPELYIERDEFLGFKKDSLISFILPVSLVDGQHRLLGAIGEINTRLETGEFDDELSLSLNNGTDATMANTEILKKHTRVLPVSLLMSDSPSEQVFQFVVINQKATPIERSLLGTIVSTTLTNDEMEVVSQRLMDSGIKLEEARAITWIAKNPVSPFSNLVERGVNSDSKDMLQWSVMGKIINIFKELRGGILFGERNDYAKIWQEKYLSTSGVVSEFDDNVFSSAYDYWRSLEGPWRELFVCFWNKVSDKLAQRENKDRKNFWGAPRESNIFNKISLMILSSDFFQFLVETRTGIDSKEHLKSLVDEWLQDIKPAYFDRDWELSGVKKDSKGIRDRWAQLWSDYRKNPSALPQIRMYRNPKKTD</sequence>
<evidence type="ECO:0000313" key="5">
    <source>
        <dbReference type="EMBL" id="EBM8871693.1"/>
    </source>
</evidence>
<dbReference type="EMBL" id="AAHYUR010000002">
    <property type="protein sequence ID" value="ECB8227258.1"/>
    <property type="molecule type" value="Genomic_DNA"/>
</dbReference>
<dbReference type="EMBL" id="AALKSI010000003">
    <property type="protein sequence ID" value="EDA6266205.1"/>
    <property type="molecule type" value="Genomic_DNA"/>
</dbReference>
<evidence type="ECO:0000313" key="54">
    <source>
        <dbReference type="EMBL" id="ECV0336857.1"/>
    </source>
</evidence>
<dbReference type="EMBL" id="AAKSVW010000057">
    <property type="protein sequence ID" value="ECV0336857.1"/>
    <property type="molecule type" value="Genomic_DNA"/>
</dbReference>
<evidence type="ECO:0000313" key="2">
    <source>
        <dbReference type="EMBL" id="EBM8105108.1"/>
    </source>
</evidence>
<evidence type="ECO:0000313" key="60">
    <source>
        <dbReference type="EMBL" id="ECV5198998.1"/>
    </source>
</evidence>
<dbReference type="EMBL" id="AAGHMS010000120">
    <property type="protein sequence ID" value="EBO1205951.1"/>
    <property type="molecule type" value="Genomic_DNA"/>
</dbReference>
<dbReference type="EMBL" id="AAHINV010000015">
    <property type="protein sequence ID" value="EBW5074394.1"/>
    <property type="molecule type" value="Genomic_DNA"/>
</dbReference>
<dbReference type="EMBL" id="AAKLZF010000110">
    <property type="protein sequence ID" value="ECT1901006.1"/>
    <property type="molecule type" value="Genomic_DNA"/>
</dbReference>
<evidence type="ECO:0000313" key="30">
    <source>
        <dbReference type="EMBL" id="ECA8955890.1"/>
    </source>
</evidence>
<reference evidence="79 80" key="4">
    <citation type="journal article" date="2019" name="Proc. Natl. Acad. Sci. U.S.A.">
        <title>Microbiome composition shapes rapid genomic adaptation of Drosophila melanogaster.</title>
        <authorList>
            <person name="Rudman S.M."/>
            <person name="Greenblum S."/>
            <person name="Hughes R.C."/>
            <person name="Rajpurohit S."/>
            <person name="Kiratli O."/>
            <person name="Lowder D.B."/>
            <person name="Lemmon S.G."/>
            <person name="Petrov D.A."/>
            <person name="Chaston J.M."/>
            <person name="Schmidt P."/>
        </authorList>
    </citation>
    <scope>NUCLEOTIDE SEQUENCE [LARGE SCALE GENOMIC DNA]</scope>
    <source>
        <strain evidence="79 80">ME2L-19-11</strain>
    </source>
</reference>
<dbReference type="EMBL" id="AAMKVI010000006">
    <property type="protein sequence ID" value="EDI4075326.1"/>
    <property type="molecule type" value="Genomic_DNA"/>
</dbReference>
<evidence type="ECO:0000313" key="53">
    <source>
        <dbReference type="EMBL" id="ECU9197557.1"/>
    </source>
</evidence>
<protein>
    <recommendedName>
        <fullName evidence="82">DGQHR domain-containing protein</fullName>
    </recommendedName>
</protein>
<dbReference type="EMBL" id="AAGEBN010000052">
    <property type="protein sequence ID" value="EBM8871693.1"/>
    <property type="molecule type" value="Genomic_DNA"/>
</dbReference>
<dbReference type="EMBL" id="AAMKTN010000015">
    <property type="protein sequence ID" value="EDI3729273.1"/>
    <property type="molecule type" value="Genomic_DNA"/>
</dbReference>
<evidence type="ECO:0000313" key="23">
    <source>
        <dbReference type="EMBL" id="EBZ3304248.1"/>
    </source>
</evidence>
<evidence type="ECO:0000313" key="67">
    <source>
        <dbReference type="EMBL" id="EDC6714929.1"/>
    </source>
</evidence>
<dbReference type="EMBL" id="AAKRLS010000005">
    <property type="protein sequence ID" value="ECU9197557.1"/>
    <property type="molecule type" value="Genomic_DNA"/>
</dbReference>
<evidence type="ECO:0000313" key="77">
    <source>
        <dbReference type="EMBL" id="EDI5303222.1"/>
    </source>
</evidence>
<dbReference type="Proteomes" id="UP000839719">
    <property type="component" value="Unassembled WGS sequence"/>
</dbReference>
<dbReference type="AlphaFoldDB" id="A0A3V9S9Q9"/>
<evidence type="ECO:0000313" key="22">
    <source>
        <dbReference type="EMBL" id="EBY9111492.1"/>
    </source>
</evidence>
<dbReference type="EMBL" id="AAMFEG010000010">
    <property type="protein sequence ID" value="EDG7390723.1"/>
    <property type="molecule type" value="Genomic_DNA"/>
</dbReference>
<evidence type="ECO:0000313" key="62">
    <source>
        <dbReference type="EMBL" id="ECW6043411.1"/>
    </source>
</evidence>
<dbReference type="EMBL" id="AAGJTV010000082">
    <property type="protein sequence ID" value="EBO8342301.1"/>
    <property type="molecule type" value="Genomic_DNA"/>
</dbReference>
<dbReference type="EMBL" id="AAKTJV010000071">
    <property type="protein sequence ID" value="ECV4832211.1"/>
    <property type="molecule type" value="Genomic_DNA"/>
</dbReference>
<name>A0A3V9S9Q9_SALET</name>
<dbReference type="EMBL" id="AALRRQ010000005">
    <property type="protein sequence ID" value="EDC6714929.1"/>
    <property type="molecule type" value="Genomic_DNA"/>
</dbReference>
<dbReference type="EMBL" id="AAKLFR010000004">
    <property type="protein sequence ID" value="ECS9490133.1"/>
    <property type="molecule type" value="Genomic_DNA"/>
</dbReference>
<dbReference type="EMBL" id="AAKRVG010000002">
    <property type="protein sequence ID" value="ECV5587390.1"/>
    <property type="molecule type" value="Genomic_DNA"/>
</dbReference>
<evidence type="ECO:0000313" key="9">
    <source>
        <dbReference type="EMBL" id="EBO1205951.1"/>
    </source>
</evidence>
<dbReference type="EMBL" id="AAKJDK010000064">
    <property type="protein sequence ID" value="ECS2991203.1"/>
    <property type="molecule type" value="Genomic_DNA"/>
</dbReference>
<evidence type="ECO:0000313" key="25">
    <source>
        <dbReference type="EMBL" id="ECA0087338.1"/>
    </source>
</evidence>
<keyword evidence="1" id="KW-0175">Coiled coil</keyword>
<evidence type="ECO:0000313" key="36">
    <source>
        <dbReference type="EMBL" id="ECS3249957.1"/>
    </source>
</evidence>
<dbReference type="EMBL" id="AAMKKX010000007">
    <property type="protein sequence ID" value="EDI2825919.1"/>
    <property type="molecule type" value="Genomic_DNA"/>
</dbReference>
<dbReference type="EMBL" id="AAKNQD010000147">
    <property type="protein sequence ID" value="ECT7071247.1"/>
    <property type="molecule type" value="Genomic_DNA"/>
</dbReference>
<dbReference type="EMBL" id="AAHXIE010000129">
    <property type="protein sequence ID" value="ECB3641342.1"/>
    <property type="molecule type" value="Genomic_DNA"/>
</dbReference>
<dbReference type="EMBL" id="AAKTLY010000071">
    <property type="protein sequence ID" value="ECV5198998.1"/>
    <property type="molecule type" value="Genomic_DNA"/>
</dbReference>
<dbReference type="EMBL" id="AAKQXS010000007">
    <property type="protein sequence ID" value="ECU7501526.1"/>
    <property type="molecule type" value="Genomic_DNA"/>
</dbReference>
<dbReference type="EMBL" id="AAHHJF010000003">
    <property type="protein sequence ID" value="EBW5967071.1"/>
    <property type="molecule type" value="Genomic_DNA"/>
</dbReference>
<dbReference type="EMBL" id="AAKOQU010000006">
    <property type="protein sequence ID" value="ECU0318581.1"/>
    <property type="molecule type" value="Genomic_DNA"/>
</dbReference>
<gene>
    <name evidence="43" type="ORF">A3179_05895</name>
    <name evidence="35" type="ORF">A3Y30_24440</name>
    <name evidence="36" type="ORF">A3Z70_04880</name>
    <name evidence="37" type="ORF">A9T32_23345</name>
    <name evidence="51" type="ORF">A9T44_13395</name>
    <name evidence="52" type="ORF">A9T50_24455</name>
    <name evidence="44" type="ORF">A9W12_23915</name>
    <name evidence="39" type="ORF">ACY89_07335</name>
    <name evidence="62" type="ORF">AKH67_12975</name>
    <name evidence="7" type="ORF">ALX47_07875</name>
    <name evidence="63" type="ORF">ALZ48_07425</name>
    <name evidence="34" type="ORF">APO12_00855</name>
    <name evidence="8" type="ORF">ASH16_11630</name>
    <name evidence="18" type="ORF">AUA60_22040</name>
    <name evidence="20" type="ORF">AUB25_05925</name>
    <name evidence="64" type="ORF">AYO62_04230</name>
    <name evidence="68" type="ORF">B0D29_11840</name>
    <name evidence="69" type="ORF">B6C64_24040</name>
    <name evidence="70" type="ORF">B8184_09625</name>
    <name evidence="71" type="ORF">B9R05_14370</name>
    <name evidence="65" type="ORF">BCO88_20015</name>
    <name evidence="66" type="ORF">BCP44_00835</name>
    <name evidence="21" type="ORF">BGH80_09400</name>
    <name evidence="67" type="ORF">BH531_10695</name>
    <name evidence="46" type="ORF">C6752_08735</name>
    <name evidence="73" type="ORF">CB071_00895</name>
    <name evidence="72" type="ORF">CBQ06_04055</name>
    <name evidence="74" type="ORF">CDJ86_11860</name>
    <name evidence="77" type="ORF">CE351_02745</name>
    <name evidence="75" type="ORF">CEB89_12800</name>
    <name evidence="45" type="ORF">CEB92_03785</name>
    <name evidence="76" type="ORF">CED36_07815</name>
    <name evidence="78" type="ORF">CFL54_00830</name>
    <name evidence="53" type="ORF">CIR65_09190</name>
    <name evidence="56" type="ORF">D1343_24570</name>
    <name evidence="60" type="ORF">D3156_25320</name>
    <name evidence="54" type="ORF">D3E07_24590</name>
    <name evidence="55" type="ORF">D3I79_24635</name>
    <name evidence="22" type="ORF">D6273_23995</name>
    <name evidence="9" type="ORF">D6J12_23895</name>
    <name evidence="23" type="ORF">D9U58_10975</name>
    <name evidence="61" type="ORF">DKO31_00870</name>
    <name evidence="38" type="ORF">DM626_04685</name>
    <name evidence="47" type="ORF">DM640_24410</name>
    <name evidence="58" type="ORF">DML56_24495</name>
    <name evidence="57" type="ORF">DN913_11675</name>
    <name evidence="59" type="ORF">DN953_25295</name>
    <name evidence="19" type="ORF">DPR94_16815</name>
    <name evidence="48" type="ORF">DR951_24175</name>
    <name evidence="49" type="ORF">DT111_04525</name>
    <name evidence="40" type="ORF">DTE28_24890</name>
    <name evidence="41" type="ORF">DVE68_25025</name>
    <name evidence="42" type="ORF">DXS28_24860</name>
    <name evidence="50" type="ORF">DYO51_24265</name>
    <name evidence="33" type="ORF">E2A04_04175</name>
    <name evidence="3" type="ORF">E2K49_02455</name>
    <name evidence="12" type="ORF">E2K50_23945</name>
    <name evidence="13" type="ORF">E3B48_02210</name>
    <name evidence="79" type="ORF">E4679_08200</name>
    <name evidence="4" type="ORF">E4J19_05695</name>
    <name evidence="17" type="ORF">EA075_23560</name>
    <name evidence="24" type="ORF">ECA58_14305</name>
    <name evidence="10" type="ORF">EIC51_05820</name>
    <name evidence="25" type="ORF">EID80_05155</name>
    <name evidence="27" type="ORF">ELM42_09745</name>
    <name evidence="26" type="ORF">ELO16_03515</name>
    <name evidence="11" type="ORF">EOV29_23485</name>
    <name evidence="28" type="ORF">EQ864_24950</name>
    <name evidence="29" type="ORF">ER558_24040</name>
    <name evidence="30" type="ORF">ESI84_06570</name>
    <name evidence="31" type="ORF">EWR76_24280</name>
    <name evidence="2" type="ORF">EYU37_23315</name>
    <name evidence="32" type="ORF">EZK82_24730</name>
    <name evidence="5" type="ORF">FA713_23770</name>
    <name evidence="14" type="ORF">FA719_03465</name>
    <name evidence="15" type="ORF">FDQ73_24085</name>
    <name evidence="6" type="ORF">GL28_13300</name>
    <name evidence="16" type="ORF">JF21_11690</name>
</gene>
<evidence type="ECO:0000313" key="33">
    <source>
        <dbReference type="EMBL" id="ECB8227258.1"/>
    </source>
</evidence>
<dbReference type="EMBL" id="AAHRJY010000012">
    <property type="protein sequence ID" value="EBZ5221025.1"/>
    <property type="molecule type" value="Genomic_DNA"/>
</dbReference>